<sequence length="81" mass="9309">MFSFRVDDEDAAAVEQWARRLHIDRSELLREALRRHLAELTADQDVQAYAEQPVTDDEKALAKIADWGPAEDWADWADAAR</sequence>
<dbReference type="Pfam" id="PF01402">
    <property type="entry name" value="RHH_1"/>
    <property type="match status" value="1"/>
</dbReference>
<dbReference type="RefSeq" id="WP_163685218.1">
    <property type="nucleotide sequence ID" value="NZ_AP022582.1"/>
</dbReference>
<name>A0A7I7P430_9MYCO</name>
<proteinExistence type="predicted"/>
<dbReference type="SUPFAM" id="SSF47598">
    <property type="entry name" value="Ribbon-helix-helix"/>
    <property type="match status" value="1"/>
</dbReference>
<reference evidence="2 3" key="1">
    <citation type="journal article" date="2019" name="Emerg. Microbes Infect.">
        <title>Comprehensive subspecies identification of 175 nontuberculous mycobacteria species based on 7547 genomic profiles.</title>
        <authorList>
            <person name="Matsumoto Y."/>
            <person name="Kinjo T."/>
            <person name="Motooka D."/>
            <person name="Nabeya D."/>
            <person name="Jung N."/>
            <person name="Uechi K."/>
            <person name="Horii T."/>
            <person name="Iida T."/>
            <person name="Fujita J."/>
            <person name="Nakamura S."/>
        </authorList>
    </citation>
    <scope>NUCLEOTIDE SEQUENCE [LARGE SCALE GENOMIC DNA]</scope>
    <source>
        <strain evidence="2 3">JCM 16018</strain>
    </source>
</reference>
<dbReference type="AlphaFoldDB" id="A0A7I7P430"/>
<evidence type="ECO:0000259" key="1">
    <source>
        <dbReference type="Pfam" id="PF01402"/>
    </source>
</evidence>
<evidence type="ECO:0000313" key="2">
    <source>
        <dbReference type="EMBL" id="BBY03264.1"/>
    </source>
</evidence>
<dbReference type="EMBL" id="AP022582">
    <property type="protein sequence ID" value="BBY03264.1"/>
    <property type="molecule type" value="Genomic_DNA"/>
</dbReference>
<organism evidence="2 3">
    <name type="scientific">Mycobacterium seoulense</name>
    <dbReference type="NCBI Taxonomy" id="386911"/>
    <lineage>
        <taxon>Bacteria</taxon>
        <taxon>Bacillati</taxon>
        <taxon>Actinomycetota</taxon>
        <taxon>Actinomycetes</taxon>
        <taxon>Mycobacteriales</taxon>
        <taxon>Mycobacteriaceae</taxon>
        <taxon>Mycobacterium</taxon>
    </lineage>
</organism>
<dbReference type="Proteomes" id="UP000466632">
    <property type="component" value="Chromosome"/>
</dbReference>
<dbReference type="InterPro" id="IPR002145">
    <property type="entry name" value="CopG"/>
</dbReference>
<dbReference type="GO" id="GO:0006355">
    <property type="term" value="P:regulation of DNA-templated transcription"/>
    <property type="evidence" value="ECO:0007669"/>
    <property type="project" value="InterPro"/>
</dbReference>
<keyword evidence="3" id="KW-1185">Reference proteome</keyword>
<gene>
    <name evidence="2" type="ORF">MSEO_37630</name>
</gene>
<evidence type="ECO:0000313" key="3">
    <source>
        <dbReference type="Proteomes" id="UP000466632"/>
    </source>
</evidence>
<accession>A0A7I7P430</accession>
<feature type="domain" description="Ribbon-helix-helix protein CopG" evidence="1">
    <location>
        <begin position="2"/>
        <end position="39"/>
    </location>
</feature>
<protein>
    <submittedName>
        <fullName evidence="2">Antitoxin MazE</fullName>
    </submittedName>
</protein>
<dbReference type="KEGG" id="mseo:MSEO_37630"/>
<dbReference type="InterPro" id="IPR010985">
    <property type="entry name" value="Ribbon_hlx_hlx"/>
</dbReference>